<feature type="transmembrane region" description="Helical" evidence="2">
    <location>
        <begin position="20"/>
        <end position="39"/>
    </location>
</feature>
<organism evidence="3 4">
    <name type="scientific">Hymenobacter lucidus</name>
    <dbReference type="NCBI Taxonomy" id="2880930"/>
    <lineage>
        <taxon>Bacteria</taxon>
        <taxon>Pseudomonadati</taxon>
        <taxon>Bacteroidota</taxon>
        <taxon>Cytophagia</taxon>
        <taxon>Cytophagales</taxon>
        <taxon>Hymenobacteraceae</taxon>
        <taxon>Hymenobacter</taxon>
    </lineage>
</organism>
<dbReference type="EMBL" id="JAJADR010000004">
    <property type="protein sequence ID" value="MCB2409376.1"/>
    <property type="molecule type" value="Genomic_DNA"/>
</dbReference>
<evidence type="ECO:0000256" key="2">
    <source>
        <dbReference type="SAM" id="Phobius"/>
    </source>
</evidence>
<keyword evidence="4" id="KW-1185">Reference proteome</keyword>
<dbReference type="Pfam" id="PF20554">
    <property type="entry name" value="DUF6766"/>
    <property type="match status" value="1"/>
</dbReference>
<evidence type="ECO:0000256" key="1">
    <source>
        <dbReference type="SAM" id="MobiDB-lite"/>
    </source>
</evidence>
<keyword evidence="2" id="KW-0812">Transmembrane</keyword>
<evidence type="ECO:0000313" key="3">
    <source>
        <dbReference type="EMBL" id="MCB2409376.1"/>
    </source>
</evidence>
<dbReference type="Proteomes" id="UP001165296">
    <property type="component" value="Unassembled WGS sequence"/>
</dbReference>
<evidence type="ECO:0000313" key="4">
    <source>
        <dbReference type="Proteomes" id="UP001165296"/>
    </source>
</evidence>
<dbReference type="RefSeq" id="WP_226177005.1">
    <property type="nucleotide sequence ID" value="NZ_JAJADR010000004.1"/>
</dbReference>
<comment type="caution">
    <text evidence="3">The sequence shown here is derived from an EMBL/GenBank/DDBJ whole genome shotgun (WGS) entry which is preliminary data.</text>
</comment>
<dbReference type="InterPro" id="IPR046657">
    <property type="entry name" value="DUF6766"/>
</dbReference>
<gene>
    <name evidence="3" type="ORF">LGH74_15390</name>
</gene>
<feature type="region of interest" description="Disordered" evidence="1">
    <location>
        <begin position="101"/>
        <end position="120"/>
    </location>
</feature>
<keyword evidence="2" id="KW-1133">Transmembrane helix</keyword>
<protein>
    <recommendedName>
        <fullName evidence="5">Transmembrane protein</fullName>
    </recommendedName>
</protein>
<reference evidence="3" key="1">
    <citation type="submission" date="2021-10" db="EMBL/GenBank/DDBJ databases">
        <authorList>
            <person name="Dean J.D."/>
            <person name="Kim M.K."/>
            <person name="Newey C.N."/>
            <person name="Stoker T.S."/>
            <person name="Thompson D.W."/>
            <person name="Grose J.H."/>
        </authorList>
    </citation>
    <scope>NUCLEOTIDE SEQUENCE</scope>
    <source>
        <strain evidence="3">BT178</strain>
    </source>
</reference>
<evidence type="ECO:0008006" key="5">
    <source>
        <dbReference type="Google" id="ProtNLM"/>
    </source>
</evidence>
<feature type="transmembrane region" description="Helical" evidence="2">
    <location>
        <begin position="130"/>
        <end position="150"/>
    </location>
</feature>
<accession>A0ABS8AUB6</accession>
<sequence>MPKQPSDSPVIRFLYENSLLLVGTTLVLTTMVGQALTGWHEYNSDLEEMHRPLLSLGQYLSSGHFLEATFENWESEFLQMGLYVMLTIWLRQKGSSESKKLYEEEEVDREPDPSKSDAPGPVKRGGLALWLYKQSLSLAFFLLFFASVWLHARGGAEVYSIEQQEQGKPRVTTVEYLGTSRFWFESFQNWQSEFLSIVSIVGLSIFLRQQGSPQSKPVDASHDETGE</sequence>
<proteinExistence type="predicted"/>
<name>A0ABS8AUB6_9BACT</name>
<keyword evidence="2" id="KW-0472">Membrane</keyword>